<protein>
    <submittedName>
        <fullName evidence="2">Uncharacterized protein</fullName>
    </submittedName>
</protein>
<name>A0AAD1U0R3_EUPCR</name>
<keyword evidence="3" id="KW-1185">Reference proteome</keyword>
<dbReference type="Proteomes" id="UP001295684">
    <property type="component" value="Unassembled WGS sequence"/>
</dbReference>
<organism evidence="2 3">
    <name type="scientific">Euplotes crassus</name>
    <dbReference type="NCBI Taxonomy" id="5936"/>
    <lineage>
        <taxon>Eukaryota</taxon>
        <taxon>Sar</taxon>
        <taxon>Alveolata</taxon>
        <taxon>Ciliophora</taxon>
        <taxon>Intramacronucleata</taxon>
        <taxon>Spirotrichea</taxon>
        <taxon>Hypotrichia</taxon>
        <taxon>Euplotida</taxon>
        <taxon>Euplotidae</taxon>
        <taxon>Moneuplotes</taxon>
    </lineage>
</organism>
<feature type="region of interest" description="Disordered" evidence="1">
    <location>
        <begin position="545"/>
        <end position="564"/>
    </location>
</feature>
<evidence type="ECO:0000256" key="1">
    <source>
        <dbReference type="SAM" id="MobiDB-lite"/>
    </source>
</evidence>
<evidence type="ECO:0000313" key="3">
    <source>
        <dbReference type="Proteomes" id="UP001295684"/>
    </source>
</evidence>
<evidence type="ECO:0000313" key="2">
    <source>
        <dbReference type="EMBL" id="CAI2360072.1"/>
    </source>
</evidence>
<sequence>MRFLQTTHALIGSLKNNVSPLKHPILSEKSEISRVINGQTSYNDKKLIKPSKRNKNSVKKKSNFLIHDMKNTTLKDLLPKMSTKRSKRRQPRGFSMEDGKFNHNSPTKYNFYPSRRISKLSSADFGSTSKRKYEDRSCEDANTIFSMRFQTHKGNFRKNKASCANPEMSPKTNFTNDFSFDKFEKVPSNKMPKMYGNAHGSTHSMMYNQPMSHQRFVRNKRTPLKLDETMSHKNDSQNPSSHKTKNIKMPMFLLRKKMKQAMKEEEVKKKYFKKSGDPDFSLGRLENHKDSIKLKSGYNLEILPQGNKVVSEATQHPSMSEYRGSFSASMDTSKMIADTGGLLLIKQQNKDFKSSFNHFMKIARENQSKLAESSIKIKRLNKNLHDIASLQSVPQKDIDFDDLKNLSIEHKCDIDFNDSHEMEDIQKDFRKISTKLNHQLEKIHHYSNNISAITQPKGQEEGEEMQELKLLIKKLNSDNSSYNRPKYIDSLRIKAENAKINNDQLRTEEEIILRMQDRDKKLQQAYKKYKLENIPEEEFLRHIAASDPTNPPKSPSKQKTTQETIKKRIFRGKHPRLKHKLPQSHNDVGQINISM</sequence>
<dbReference type="EMBL" id="CAMPGE010001291">
    <property type="protein sequence ID" value="CAI2360072.1"/>
    <property type="molecule type" value="Genomic_DNA"/>
</dbReference>
<dbReference type="AlphaFoldDB" id="A0AAD1U0R3"/>
<gene>
    <name evidence="2" type="ORF">ECRASSUSDP1_LOCUS1369</name>
</gene>
<accession>A0AAD1U0R3</accession>
<feature type="compositionally biased region" description="Basic residues" evidence="1">
    <location>
        <begin position="82"/>
        <end position="91"/>
    </location>
</feature>
<comment type="caution">
    <text evidence="2">The sequence shown here is derived from an EMBL/GenBank/DDBJ whole genome shotgun (WGS) entry which is preliminary data.</text>
</comment>
<reference evidence="2" key="1">
    <citation type="submission" date="2023-07" db="EMBL/GenBank/DDBJ databases">
        <authorList>
            <consortium name="AG Swart"/>
            <person name="Singh M."/>
            <person name="Singh A."/>
            <person name="Seah K."/>
            <person name="Emmerich C."/>
        </authorList>
    </citation>
    <scope>NUCLEOTIDE SEQUENCE</scope>
    <source>
        <strain evidence="2">DP1</strain>
    </source>
</reference>
<feature type="region of interest" description="Disordered" evidence="1">
    <location>
        <begin position="79"/>
        <end position="109"/>
    </location>
</feature>
<proteinExistence type="predicted"/>